<keyword evidence="1" id="KW-1133">Transmembrane helix</keyword>
<evidence type="ECO:0000313" key="11">
    <source>
        <dbReference type="Proteomes" id="UP000516480"/>
    </source>
</evidence>
<dbReference type="Proteomes" id="UP000069549">
    <property type="component" value="Chromosome 6"/>
</dbReference>
<evidence type="ECO:0000313" key="9">
    <source>
        <dbReference type="Proteomes" id="UP000219974"/>
    </source>
</evidence>
<name>A0A0Y9V8L4_PLABE</name>
<evidence type="ECO:0000313" key="8">
    <source>
        <dbReference type="Proteomes" id="UP000219860"/>
    </source>
</evidence>
<accession>A0A0Y9V8L4</accession>
<dbReference type="Proteomes" id="UP000219974">
    <property type="component" value="Chromosome 6"/>
</dbReference>
<gene>
    <name evidence="2" type="ORF">PBK173_000102800</name>
    <name evidence="4" type="ORF">PBNK65E_000098300</name>
    <name evidence="3" type="ORF">PBNK65NY_000097700</name>
    <name evidence="6" type="ORF">PBSP11A_000097800</name>
    <name evidence="5" type="ORF">PBSP11RLL_000098000</name>
</gene>
<dbReference type="VEuPathDB" id="PlasmoDB:PBANKA_0608100"/>
<feature type="transmembrane region" description="Helical" evidence="1">
    <location>
        <begin position="42"/>
        <end position="60"/>
    </location>
</feature>
<evidence type="ECO:0000313" key="3">
    <source>
        <dbReference type="EMBL" id="SCM19668.1"/>
    </source>
</evidence>
<proteinExistence type="predicted"/>
<dbReference type="EMBL" id="LT614632">
    <property type="protein sequence ID" value="SCN23411.1"/>
    <property type="molecule type" value="Genomic_DNA"/>
</dbReference>
<dbReference type="Proteomes" id="UP000220214">
    <property type="component" value="Chromosome 6"/>
</dbReference>
<organism evidence="2 7">
    <name type="scientific">Plasmodium berghei</name>
    <dbReference type="NCBI Taxonomy" id="5821"/>
    <lineage>
        <taxon>Eukaryota</taxon>
        <taxon>Sar</taxon>
        <taxon>Alveolata</taxon>
        <taxon>Apicomplexa</taxon>
        <taxon>Aconoidasida</taxon>
        <taxon>Haemosporida</taxon>
        <taxon>Plasmodiidae</taxon>
        <taxon>Plasmodium</taxon>
        <taxon>Plasmodium (Vinckeia)</taxon>
    </lineage>
</organism>
<keyword evidence="1" id="KW-0812">Transmembrane</keyword>
<evidence type="ECO:0000313" key="5">
    <source>
        <dbReference type="EMBL" id="SCO59069.1"/>
    </source>
</evidence>
<sequence>MDNKKINMKEHQWRLFEYNMSKWMIENKYILDSEEKKKFYKCANYSIGSGMLNASLIYFLCKRNQKYFSSMSRLFLTCTLGIYTSMVVNKIFRRKAYTEILTEKTTMTDKAIEVMNDILNVNNNNKISTNQTNNLTNKINEYNARDGSGIKTNSDNNLNEHTENLVHNLNETIIREQINELERCKDISICTDENIKNMIKTLEKYSQNSYILKEPNEGQSMSWDDIRKMNK</sequence>
<dbReference type="EMBL" id="LT608254">
    <property type="protein sequence ID" value="SCO59690.1"/>
    <property type="molecule type" value="Genomic_DNA"/>
</dbReference>
<evidence type="ECO:0000313" key="2">
    <source>
        <dbReference type="EMBL" id="CXI17026.1"/>
    </source>
</evidence>
<reference evidence="2 7" key="1">
    <citation type="submission" date="2016-02" db="EMBL/GenBank/DDBJ databases">
        <authorList>
            <consortium name="Pathogen Informatics"/>
        </authorList>
    </citation>
    <scope>NUCLEOTIDE SEQUENCE [LARGE SCALE GENOMIC DNA]</scope>
    <source>
        <strain evidence="2 7">K173</strain>
        <strain evidence="3 11">NK65 ny</strain>
        <strain evidence="4 10">NK65e</strain>
        <strain evidence="6 8">SP11 Antwerpcl1</strain>
        <strain evidence="5 9">SP11 RLL</strain>
    </source>
</reference>
<evidence type="ECO:0000313" key="4">
    <source>
        <dbReference type="EMBL" id="SCN23411.1"/>
    </source>
</evidence>
<evidence type="ECO:0000256" key="1">
    <source>
        <dbReference type="SAM" id="Phobius"/>
    </source>
</evidence>
<evidence type="ECO:0000313" key="7">
    <source>
        <dbReference type="Proteomes" id="UP000069549"/>
    </source>
</evidence>
<dbReference type="EMBL" id="LT160026">
    <property type="protein sequence ID" value="CXI17026.1"/>
    <property type="molecule type" value="Genomic_DNA"/>
</dbReference>
<feature type="transmembrane region" description="Helical" evidence="1">
    <location>
        <begin position="72"/>
        <end position="92"/>
    </location>
</feature>
<evidence type="ECO:0000313" key="6">
    <source>
        <dbReference type="EMBL" id="SCO59690.1"/>
    </source>
</evidence>
<evidence type="ECO:0000313" key="10">
    <source>
        <dbReference type="Proteomes" id="UP000220214"/>
    </source>
</evidence>
<keyword evidence="1" id="KW-0472">Membrane</keyword>
<dbReference type="Proteomes" id="UP000219860">
    <property type="component" value="Chromosome 6"/>
</dbReference>
<dbReference type="EMBL" id="LT608270">
    <property type="protein sequence ID" value="SCO59069.1"/>
    <property type="molecule type" value="Genomic_DNA"/>
</dbReference>
<dbReference type="OrthoDB" id="369963at2759"/>
<dbReference type="AlphaFoldDB" id="A0A0Y9V8L4"/>
<dbReference type="Proteomes" id="UP000516480">
    <property type="component" value="Chromosome 6"/>
</dbReference>
<dbReference type="EMBL" id="LT608142">
    <property type="protein sequence ID" value="SCM19668.1"/>
    <property type="molecule type" value="Genomic_DNA"/>
</dbReference>
<dbReference type="OMA" id="YTSMVVN"/>
<protein>
    <submittedName>
        <fullName evidence="2">Uncharacterized protein</fullName>
    </submittedName>
</protein>